<reference evidence="1 2" key="1">
    <citation type="journal article" date="2022" name="Hortic Res">
        <title>A haplotype resolved chromosomal level avocado genome allows analysis of novel avocado genes.</title>
        <authorList>
            <person name="Nath O."/>
            <person name="Fletcher S.J."/>
            <person name="Hayward A."/>
            <person name="Shaw L.M."/>
            <person name="Masouleh A.K."/>
            <person name="Furtado A."/>
            <person name="Henry R.J."/>
            <person name="Mitter N."/>
        </authorList>
    </citation>
    <scope>NUCLEOTIDE SEQUENCE [LARGE SCALE GENOMIC DNA]</scope>
    <source>
        <strain evidence="2">cv. Hass</strain>
    </source>
</reference>
<proteinExistence type="predicted"/>
<evidence type="ECO:0000313" key="1">
    <source>
        <dbReference type="EMBL" id="KAJ8639559.1"/>
    </source>
</evidence>
<sequence length="419" mass="48303">MRILFGGTQATREETWTPSSSSFPEDLNILVPSSPPNTGNTQNDVQQETFEENGMEEPMANVRRKRPCPSKSKRDVRNGKFDENLERLVNVLEQESKHDCTCVLNQDRDGAQVINNILVFGHAPYQGKRTKIERPPELTMDPTGLPRLNNRVQEERMHFQEVAALQTNLTMSESLQTTSSSENAPSVHLPTAKWWVAFDLYQWERFWYTLPRLQATIAMQNHFKSLDDDVILASSIKTGTALIKALVPSIMANRILTNEQDPLLTNHPNVLMPSLEFKISRENPTPNLSEMLSSRLFRTHVPYRELPESIKNSKCRIVYQSRSLKDTFVSMRPFLITLISDEEGPFPIEEACENFFDGVSAFGPFFDHALEYWKVSLEKPNKILFLTYEEMKHDPKRQVKRLAEFLGRPFEREEERGRV</sequence>
<name>A0ACC2M1V3_PERAE</name>
<evidence type="ECO:0000313" key="2">
    <source>
        <dbReference type="Proteomes" id="UP001234297"/>
    </source>
</evidence>
<gene>
    <name evidence="1" type="ORF">MRB53_016253</name>
</gene>
<dbReference type="Proteomes" id="UP001234297">
    <property type="component" value="Chromosome 5"/>
</dbReference>
<comment type="caution">
    <text evidence="1">The sequence shown here is derived from an EMBL/GenBank/DDBJ whole genome shotgun (WGS) entry which is preliminary data.</text>
</comment>
<organism evidence="1 2">
    <name type="scientific">Persea americana</name>
    <name type="common">Avocado</name>
    <dbReference type="NCBI Taxonomy" id="3435"/>
    <lineage>
        <taxon>Eukaryota</taxon>
        <taxon>Viridiplantae</taxon>
        <taxon>Streptophyta</taxon>
        <taxon>Embryophyta</taxon>
        <taxon>Tracheophyta</taxon>
        <taxon>Spermatophyta</taxon>
        <taxon>Magnoliopsida</taxon>
        <taxon>Magnoliidae</taxon>
        <taxon>Laurales</taxon>
        <taxon>Lauraceae</taxon>
        <taxon>Persea</taxon>
    </lineage>
</organism>
<protein>
    <submittedName>
        <fullName evidence="1">Uncharacterized protein</fullName>
    </submittedName>
</protein>
<keyword evidence="2" id="KW-1185">Reference proteome</keyword>
<accession>A0ACC2M1V3</accession>
<dbReference type="EMBL" id="CM056813">
    <property type="protein sequence ID" value="KAJ8639559.1"/>
    <property type="molecule type" value="Genomic_DNA"/>
</dbReference>